<name>A0AA38VZH9_9PEZI</name>
<keyword evidence="3" id="KW-1185">Reference proteome</keyword>
<reference evidence="2" key="1">
    <citation type="submission" date="2022-07" db="EMBL/GenBank/DDBJ databases">
        <title>Fungi with potential for degradation of polypropylene.</title>
        <authorList>
            <person name="Gostincar C."/>
        </authorList>
    </citation>
    <scope>NUCLEOTIDE SEQUENCE</scope>
    <source>
        <strain evidence="2">EXF-13287</strain>
    </source>
</reference>
<organism evidence="2 3">
    <name type="scientific">Coniochaeta hoffmannii</name>
    <dbReference type="NCBI Taxonomy" id="91930"/>
    <lineage>
        <taxon>Eukaryota</taxon>
        <taxon>Fungi</taxon>
        <taxon>Dikarya</taxon>
        <taxon>Ascomycota</taxon>
        <taxon>Pezizomycotina</taxon>
        <taxon>Sordariomycetes</taxon>
        <taxon>Sordariomycetidae</taxon>
        <taxon>Coniochaetales</taxon>
        <taxon>Coniochaetaceae</taxon>
        <taxon>Coniochaeta</taxon>
    </lineage>
</organism>
<evidence type="ECO:0000313" key="3">
    <source>
        <dbReference type="Proteomes" id="UP001174691"/>
    </source>
</evidence>
<keyword evidence="1" id="KW-0732">Signal</keyword>
<dbReference type="Proteomes" id="UP001174691">
    <property type="component" value="Unassembled WGS sequence"/>
</dbReference>
<protein>
    <recommendedName>
        <fullName evidence="4">Ecp2 effector protein domain-containing protein</fullName>
    </recommendedName>
</protein>
<dbReference type="AlphaFoldDB" id="A0AA38VZH9"/>
<feature type="chain" id="PRO_5041411474" description="Ecp2 effector protein domain-containing protein" evidence="1">
    <location>
        <begin position="17"/>
        <end position="276"/>
    </location>
</feature>
<feature type="signal peptide" evidence="1">
    <location>
        <begin position="1"/>
        <end position="16"/>
    </location>
</feature>
<accession>A0AA38VZH9</accession>
<sequence length="276" mass="29548">MLFSTILLFFSPLILAQGTVPKCTFDNPPAAALTSIILDCYNTLGSDPSSPLVINNDSQAVCYRMTRDRSAISKVIVHRREGHDGELRTTKGQVACAVKEILDRCEFGDGGKLVGGKYVVYTASQTTPTSPSMQLPARMLSTIIPLLFALLPLTLAIRESTCDYSLPARTDWILSCLDDLRAHASDIVELSGPAFTSRDNICFRGDPTGQTATTSVVVMHPVSGTFRTTKGDVACGVQRILDRCGRGDGLVGGTGGVCGTEEFLVGVDGWHNEGTK</sequence>
<gene>
    <name evidence="2" type="ORF">NKR19_g1990</name>
</gene>
<proteinExistence type="predicted"/>
<evidence type="ECO:0000256" key="1">
    <source>
        <dbReference type="SAM" id="SignalP"/>
    </source>
</evidence>
<comment type="caution">
    <text evidence="2">The sequence shown here is derived from an EMBL/GenBank/DDBJ whole genome shotgun (WGS) entry which is preliminary data.</text>
</comment>
<evidence type="ECO:0008006" key="4">
    <source>
        <dbReference type="Google" id="ProtNLM"/>
    </source>
</evidence>
<dbReference type="EMBL" id="JANBVN010000019">
    <property type="protein sequence ID" value="KAJ9161690.1"/>
    <property type="molecule type" value="Genomic_DNA"/>
</dbReference>
<evidence type="ECO:0000313" key="2">
    <source>
        <dbReference type="EMBL" id="KAJ9161690.1"/>
    </source>
</evidence>